<evidence type="ECO:0000313" key="3">
    <source>
        <dbReference type="Proteomes" id="UP000439903"/>
    </source>
</evidence>
<accession>A0A8H4AH93</accession>
<organism evidence="2 3">
    <name type="scientific">Gigaspora margarita</name>
    <dbReference type="NCBI Taxonomy" id="4874"/>
    <lineage>
        <taxon>Eukaryota</taxon>
        <taxon>Fungi</taxon>
        <taxon>Fungi incertae sedis</taxon>
        <taxon>Mucoromycota</taxon>
        <taxon>Glomeromycotina</taxon>
        <taxon>Glomeromycetes</taxon>
        <taxon>Diversisporales</taxon>
        <taxon>Gigasporaceae</taxon>
        <taxon>Gigaspora</taxon>
    </lineage>
</organism>
<dbReference type="Proteomes" id="UP000439903">
    <property type="component" value="Unassembled WGS sequence"/>
</dbReference>
<gene>
    <name evidence="2" type="ORF">F8M41_021150</name>
</gene>
<evidence type="ECO:0000256" key="1">
    <source>
        <dbReference type="SAM" id="MobiDB-lite"/>
    </source>
</evidence>
<sequence length="170" mass="19445">MDIPKRYVCWAQHLDFYGVASHINDPLLAFIIKDVLRAKAIIIRTLNLVQQEKTPNLNSFDDSDDNDKVERSNQRKTPPPIALPSTFKTSNTAHTKNLKKKKKNILRLLGGEERSSKTTEIAKETSNQATLLRLLALYLAILKIWMTRFQRTLAVKSNILYVKNALKKSL</sequence>
<dbReference type="EMBL" id="WTPW01000608">
    <property type="protein sequence ID" value="KAF0495215.1"/>
    <property type="molecule type" value="Genomic_DNA"/>
</dbReference>
<dbReference type="OrthoDB" id="2413529at2759"/>
<comment type="caution">
    <text evidence="2">The sequence shown here is derived from an EMBL/GenBank/DDBJ whole genome shotgun (WGS) entry which is preliminary data.</text>
</comment>
<dbReference type="AlphaFoldDB" id="A0A8H4AH93"/>
<evidence type="ECO:0000313" key="2">
    <source>
        <dbReference type="EMBL" id="KAF0495215.1"/>
    </source>
</evidence>
<feature type="region of interest" description="Disordered" evidence="1">
    <location>
        <begin position="55"/>
        <end position="88"/>
    </location>
</feature>
<protein>
    <submittedName>
        <fullName evidence="2">C2h2-type zinc finger transcription factor</fullName>
    </submittedName>
</protein>
<keyword evidence="3" id="KW-1185">Reference proteome</keyword>
<reference evidence="2 3" key="1">
    <citation type="journal article" date="2019" name="Environ. Microbiol.">
        <title>At the nexus of three kingdoms: the genome of the mycorrhizal fungus Gigaspora margarita provides insights into plant, endobacterial and fungal interactions.</title>
        <authorList>
            <person name="Venice F."/>
            <person name="Ghignone S."/>
            <person name="Salvioli di Fossalunga A."/>
            <person name="Amselem J."/>
            <person name="Novero M."/>
            <person name="Xianan X."/>
            <person name="Sedzielewska Toro K."/>
            <person name="Morin E."/>
            <person name="Lipzen A."/>
            <person name="Grigoriev I.V."/>
            <person name="Henrissat B."/>
            <person name="Martin F.M."/>
            <person name="Bonfante P."/>
        </authorList>
    </citation>
    <scope>NUCLEOTIDE SEQUENCE [LARGE SCALE GENOMIC DNA]</scope>
    <source>
        <strain evidence="2 3">BEG34</strain>
    </source>
</reference>
<proteinExistence type="predicted"/>
<name>A0A8H4AH93_GIGMA</name>